<evidence type="ECO:0000256" key="5">
    <source>
        <dbReference type="ARBA" id="ARBA00023163"/>
    </source>
</evidence>
<evidence type="ECO:0000313" key="9">
    <source>
        <dbReference type="EMBL" id="CDR27067.1"/>
    </source>
</evidence>
<keyword evidence="4" id="KW-0010">Activator</keyword>
<dbReference type="Gene3D" id="1.10.1790.10">
    <property type="entry name" value="PRD domain"/>
    <property type="match status" value="1"/>
</dbReference>
<feature type="domain" description="PTS EIIA type-2" evidence="6">
    <location>
        <begin position="546"/>
        <end position="685"/>
    </location>
</feature>
<evidence type="ECO:0000256" key="2">
    <source>
        <dbReference type="ARBA" id="ARBA00022737"/>
    </source>
</evidence>
<dbReference type="CDD" id="cd05568">
    <property type="entry name" value="PTS_IIB_bgl_like"/>
    <property type="match status" value="1"/>
</dbReference>
<dbReference type="Pfam" id="PF00874">
    <property type="entry name" value="PRD"/>
    <property type="match status" value="1"/>
</dbReference>
<keyword evidence="9" id="KW-0808">Transferase</keyword>
<dbReference type="SUPFAM" id="SSF55804">
    <property type="entry name" value="Phoshotransferase/anion transport protein"/>
    <property type="match status" value="1"/>
</dbReference>
<gene>
    <name evidence="9" type="primary">licR_1</name>
    <name evidence="9" type="ORF">ERS140147_00333</name>
</gene>
<feature type="domain" description="PRD" evidence="8">
    <location>
        <begin position="289"/>
        <end position="396"/>
    </location>
</feature>
<dbReference type="InterPro" id="IPR011608">
    <property type="entry name" value="PRD"/>
</dbReference>
<dbReference type="GO" id="GO:0008982">
    <property type="term" value="F:protein-N(PI)-phosphohistidine-sugar phosphotransferase activity"/>
    <property type="evidence" value="ECO:0007669"/>
    <property type="project" value="InterPro"/>
</dbReference>
<evidence type="ECO:0000256" key="3">
    <source>
        <dbReference type="ARBA" id="ARBA00023015"/>
    </source>
</evidence>
<comment type="subunit">
    <text evidence="1">Homodimer or homotrimer. Seems to be a monomer when not phosphorylated.</text>
</comment>
<dbReference type="GO" id="GO:0009401">
    <property type="term" value="P:phosphoenolpyruvate-dependent sugar phosphotransferase system"/>
    <property type="evidence" value="ECO:0007669"/>
    <property type="project" value="InterPro"/>
</dbReference>
<evidence type="ECO:0000259" key="7">
    <source>
        <dbReference type="PROSITE" id="PS51099"/>
    </source>
</evidence>
<dbReference type="SUPFAM" id="SSF63520">
    <property type="entry name" value="PTS-regulatory domain, PRD"/>
    <property type="match status" value="1"/>
</dbReference>
<dbReference type="PROSITE" id="PS51099">
    <property type="entry name" value="PTS_EIIB_TYPE_2"/>
    <property type="match status" value="1"/>
</dbReference>
<dbReference type="PANTHER" id="PTHR30185">
    <property type="entry name" value="CRYPTIC BETA-GLUCOSIDE BGL OPERON ANTITERMINATOR"/>
    <property type="match status" value="1"/>
</dbReference>
<dbReference type="CDD" id="cd00211">
    <property type="entry name" value="PTS_IIA_fru"/>
    <property type="match status" value="1"/>
</dbReference>
<dbReference type="InterPro" id="IPR036634">
    <property type="entry name" value="PRD_sf"/>
</dbReference>
<dbReference type="Gene3D" id="1.10.10.10">
    <property type="entry name" value="Winged helix-like DNA-binding domain superfamily/Winged helix DNA-binding domain"/>
    <property type="match status" value="1"/>
</dbReference>
<organism evidence="9 10">
    <name type="scientific">Staphylococcus schweitzeri</name>
    <dbReference type="NCBI Taxonomy" id="1654388"/>
    <lineage>
        <taxon>Bacteria</taxon>
        <taxon>Bacillati</taxon>
        <taxon>Bacillota</taxon>
        <taxon>Bacilli</taxon>
        <taxon>Bacillales</taxon>
        <taxon>Staphylococcaceae</taxon>
        <taxon>Staphylococcus</taxon>
    </lineage>
</organism>
<dbReference type="InterPro" id="IPR016152">
    <property type="entry name" value="PTrfase/Anion_transptr"/>
</dbReference>
<feature type="domain" description="PRD" evidence="8">
    <location>
        <begin position="185"/>
        <end position="285"/>
    </location>
</feature>
<dbReference type="Gene3D" id="3.40.930.10">
    <property type="entry name" value="Mannitol-specific EII, Chain A"/>
    <property type="match status" value="1"/>
</dbReference>
<dbReference type="InterPro" id="IPR050661">
    <property type="entry name" value="BglG_antiterminators"/>
</dbReference>
<keyword evidence="3" id="KW-0805">Transcription regulation</keyword>
<dbReference type="EC" id="2.7.1.69" evidence="9"/>
<dbReference type="RefSeq" id="WP_047529204.1">
    <property type="nucleotide sequence ID" value="NZ_CCEH01000002.1"/>
</dbReference>
<keyword evidence="2" id="KW-0677">Repeat</keyword>
<dbReference type="InterPro" id="IPR036388">
    <property type="entry name" value="WH-like_DNA-bd_sf"/>
</dbReference>
<dbReference type="PROSITE" id="PS51372">
    <property type="entry name" value="PRD_2"/>
    <property type="match status" value="2"/>
</dbReference>
<reference evidence="9 10" key="1">
    <citation type="submission" date="2014-05" db="EMBL/GenBank/DDBJ databases">
        <authorList>
            <person name="Aslett A.Martin."/>
            <person name="De Silva Nishadi"/>
        </authorList>
    </citation>
    <scope>NUCLEOTIDE SEQUENCE [LARGE SCALE GENOMIC DNA]</scope>
</reference>
<dbReference type="InterPro" id="IPR002178">
    <property type="entry name" value="PTS_EIIA_type-2_dom"/>
</dbReference>
<dbReference type="Proteomes" id="UP000044616">
    <property type="component" value="Unassembled WGS sequence"/>
</dbReference>
<name>A0A077UIS0_9STAP</name>
<dbReference type="GO" id="GO:0006355">
    <property type="term" value="P:regulation of DNA-templated transcription"/>
    <property type="evidence" value="ECO:0007669"/>
    <property type="project" value="InterPro"/>
</dbReference>
<proteinExistence type="predicted"/>
<dbReference type="PROSITE" id="PS51094">
    <property type="entry name" value="PTS_EIIA_TYPE_2"/>
    <property type="match status" value="1"/>
</dbReference>
<dbReference type="Pfam" id="PF05043">
    <property type="entry name" value="Mga"/>
    <property type="match status" value="1"/>
</dbReference>
<dbReference type="Pfam" id="PF00359">
    <property type="entry name" value="PTS_EIIA_2"/>
    <property type="match status" value="1"/>
</dbReference>
<feature type="domain" description="PTS EIIB type-2" evidence="7">
    <location>
        <begin position="401"/>
        <end position="488"/>
    </location>
</feature>
<evidence type="ECO:0000259" key="8">
    <source>
        <dbReference type="PROSITE" id="PS51372"/>
    </source>
</evidence>
<dbReference type="InterPro" id="IPR013011">
    <property type="entry name" value="PTS_EIIB_2"/>
</dbReference>
<dbReference type="InterPro" id="IPR007737">
    <property type="entry name" value="Mga_HTH"/>
</dbReference>
<evidence type="ECO:0000256" key="1">
    <source>
        <dbReference type="ARBA" id="ARBA00011798"/>
    </source>
</evidence>
<evidence type="ECO:0000259" key="6">
    <source>
        <dbReference type="PROSITE" id="PS51094"/>
    </source>
</evidence>
<evidence type="ECO:0000256" key="4">
    <source>
        <dbReference type="ARBA" id="ARBA00023159"/>
    </source>
</evidence>
<evidence type="ECO:0000313" key="10">
    <source>
        <dbReference type="Proteomes" id="UP000044616"/>
    </source>
</evidence>
<accession>A0A077UIS0</accession>
<protein>
    <submittedName>
        <fullName evidence="9">PTS system mannitol (Cryptic)-specific transporter subunit IIA</fullName>
        <ecNumber evidence="9">2.7.1.69</ecNumber>
    </submittedName>
</protein>
<sequence length="698" mass="81410">MNVDNQQILREIVLNPTIHGKELESIFGLSRRQLGYRIQKINLWLEQEGYPKVERTSQGNFIISSEIMTLFKQEERDEQSVNTQQMIFSIETRRYYLMLMLFSKENAMSLNHFAIDLQVSKNTIIHDLNHVKNLLESQGLALKYSRKHGYELVGDEFEIRRFFIKLIDQRLDHDITKSEVLKALNLTFEDIAFQKDKIKQVEQFLKSRFIDKSLSSLPYVLCVIRRRIQNGHVINPLNINYRYLRDTKEYAATEIMTQDELGVPEAEKLYLTLHLLSTSVQWTDLQESDNLTNLNVAIEKMIRHFEQITFINIEDKEKLSHQLLLHLTPAFYRIKYNLTDRDELIDPLQGNYKSLFHMVKQSCQSLTEYFGKSLPDNEIAYLTMLFGGSLRRQDENFDGKIKAIIVCTQGTSVSQMMLYELRSLFPEIIFLDAISLRTFENYALDYDIVFSPMFILTHKKLFITKVALSKIEQRKLRKEVMKYINKESADIEKEINKLMTLIERTTTVNDISELREGLEDFVANYNSISTINGSIVTQSKTLDLVDLIPARHIVRAHRVHNIDEAITKASDILVRNHFIDEQYINEMQQAFDDSYMVIMQNIAIPHAYSEHYVHKTAMSMLVLQEPLQMSDGTSIHVIVPIAAVDKVTHLRALLQLRDLAQNQDAINQIIRSRKNYDVNQVLNAFSNKEMRGNGWDTD</sequence>
<dbReference type="EMBL" id="CCEH01000002">
    <property type="protein sequence ID" value="CDR27067.1"/>
    <property type="molecule type" value="Genomic_DNA"/>
</dbReference>
<dbReference type="PANTHER" id="PTHR30185:SF9">
    <property type="entry name" value="MANNITOL-SPECIFIC PHOSPHOTRANSFERASE ENZYME IIA COMPONENT"/>
    <property type="match status" value="1"/>
</dbReference>
<dbReference type="AlphaFoldDB" id="A0A077UIS0"/>
<keyword evidence="5" id="KW-0804">Transcription</keyword>